<sequence length="82" mass="9233">NLNCILLPAPLISHQKANLSLLLFSHTRLSPQQKFPHTSNFDMLVLAFLSDQQAENLCQLKCQTLDLPLDGHFILLLGFGFE</sequence>
<gene>
    <name evidence="1" type="ORF">CSSPJE1EN1_LOCUS9773</name>
</gene>
<feature type="non-terminal residue" evidence="1">
    <location>
        <position position="1"/>
    </location>
</feature>
<proteinExistence type="predicted"/>
<protein>
    <submittedName>
        <fullName evidence="1">Uncharacterized protein</fullName>
    </submittedName>
</protein>
<name>A0ABP0WFJ2_9BRYO</name>
<accession>A0ABP0WFJ2</accession>
<evidence type="ECO:0000313" key="1">
    <source>
        <dbReference type="EMBL" id="CAK9264295.1"/>
    </source>
</evidence>
<dbReference type="EMBL" id="OZ020111">
    <property type="protein sequence ID" value="CAK9264295.1"/>
    <property type="molecule type" value="Genomic_DNA"/>
</dbReference>
<reference evidence="1" key="1">
    <citation type="submission" date="2024-02" db="EMBL/GenBank/DDBJ databases">
        <authorList>
            <consortium name="ELIXIR-Norway"/>
            <consortium name="Elixir Norway"/>
        </authorList>
    </citation>
    <scope>NUCLEOTIDE SEQUENCE</scope>
</reference>
<organism evidence="1 2">
    <name type="scientific">Sphagnum jensenii</name>
    <dbReference type="NCBI Taxonomy" id="128206"/>
    <lineage>
        <taxon>Eukaryota</taxon>
        <taxon>Viridiplantae</taxon>
        <taxon>Streptophyta</taxon>
        <taxon>Embryophyta</taxon>
        <taxon>Bryophyta</taxon>
        <taxon>Sphagnophytina</taxon>
        <taxon>Sphagnopsida</taxon>
        <taxon>Sphagnales</taxon>
        <taxon>Sphagnaceae</taxon>
        <taxon>Sphagnum</taxon>
    </lineage>
</organism>
<keyword evidence="2" id="KW-1185">Reference proteome</keyword>
<feature type="non-terminal residue" evidence="1">
    <location>
        <position position="82"/>
    </location>
</feature>
<evidence type="ECO:0000313" key="2">
    <source>
        <dbReference type="Proteomes" id="UP001497444"/>
    </source>
</evidence>
<dbReference type="Proteomes" id="UP001497444">
    <property type="component" value="Chromosome 16"/>
</dbReference>